<accession>A0A832SX45</accession>
<sequence length="134" mass="15345">MATFNLALVFAREIKPYWAERLLVVDLNALHNCVVSAVVGEHHIMTIGIDMPNLGKVGRIQKKIAHIKRLSAKRGYSYCNRSTELKSRLWRLWRPFEEVTARKLVRLARQYKAAIVLHSPNDKSIRALKEGAIV</sequence>
<proteinExistence type="predicted"/>
<gene>
    <name evidence="1" type="ORF">HA333_07515</name>
</gene>
<dbReference type="AlphaFoldDB" id="A0A832SX45"/>
<name>A0A832SX45_9CREN</name>
<dbReference type="GeneID" id="1463585"/>
<reference evidence="1" key="1">
    <citation type="journal article" date="2020" name="bioRxiv">
        <title>A rank-normalized archaeal taxonomy based on genome phylogeny resolves widespread incomplete and uneven classifications.</title>
        <authorList>
            <person name="Rinke C."/>
            <person name="Chuvochina M."/>
            <person name="Mussig A.J."/>
            <person name="Chaumeil P.-A."/>
            <person name="Waite D.W."/>
            <person name="Whitman W.B."/>
            <person name="Parks D.H."/>
            <person name="Hugenholtz P."/>
        </authorList>
    </citation>
    <scope>NUCLEOTIDE SEQUENCE</scope>
    <source>
        <strain evidence="1">UBA8839</strain>
    </source>
</reference>
<organism evidence="1 2">
    <name type="scientific">Pyrobaculum aerophilum</name>
    <dbReference type="NCBI Taxonomy" id="13773"/>
    <lineage>
        <taxon>Archaea</taxon>
        <taxon>Thermoproteota</taxon>
        <taxon>Thermoprotei</taxon>
        <taxon>Thermoproteales</taxon>
        <taxon>Thermoproteaceae</taxon>
        <taxon>Pyrobaculum</taxon>
    </lineage>
</organism>
<dbReference type="Proteomes" id="UP000651120">
    <property type="component" value="Unassembled WGS sequence"/>
</dbReference>
<evidence type="ECO:0000313" key="2">
    <source>
        <dbReference type="Proteomes" id="UP000651120"/>
    </source>
</evidence>
<dbReference type="RefSeq" id="WP_128621519.1">
    <property type="nucleotide sequence ID" value="NZ_DUJP01000028.1"/>
</dbReference>
<protein>
    <submittedName>
        <fullName evidence="1">Uncharacterized protein</fullName>
    </submittedName>
</protein>
<dbReference type="EMBL" id="DUJP01000028">
    <property type="protein sequence ID" value="HII47281.1"/>
    <property type="molecule type" value="Genomic_DNA"/>
</dbReference>
<evidence type="ECO:0000313" key="1">
    <source>
        <dbReference type="EMBL" id="HII47281.1"/>
    </source>
</evidence>
<comment type="caution">
    <text evidence="1">The sequence shown here is derived from an EMBL/GenBank/DDBJ whole genome shotgun (WGS) entry which is preliminary data.</text>
</comment>